<sequence>MNSPGAYSMDKFFCIPELVRITCSFGEPEDNAHLALTCRTLFAYAIPAAWTSVSGVYQLLLLLNNSTSSIREDSKGEFCELKLPEILNEAHTTRFNFYAPFVTSLDIFKYQDDRISILNPQPLIQFANVRELLPNLKCLELTTDWKRRFNCVFWTNIFACRSLLEVNIPSSSDCEREFISDAAASGLTSTLQRRSSHIQKLTFFSHRNSPVDEEENLLDRNFNHDRTPMHTFLPQFTSLTTINGSIGLLESPALLALGSLPELKHLAVLYPMEDDIPEPDPTVLPPGSFPKLDTLTLTNVVEHTADFIWTMPALVTRLQSLTINFQPPYDQEDETGWILQSLIPLMCTHSPHIKEMVLEFNYTIFDAKEERYICNFSETAFDALAKLKLTHLEVLHARMVGEALTDRLVNTWPQIEVLRWTHQLVKVPQLSQFTKRLPKLKRLALSIDLNSFPGKSNANALVDITHPELRAIESDFHGLGSLDGISAAELFVYLRKLVPHAKLEPLEAAYLESDLSLERKLDLACAMSINLMEMYIDIIRTHQAKEPDPASGGCLPTADESTSTQAAAIWNAVRNYTRDIILAKRDKPEQTASEQTSH</sequence>
<dbReference type="Proteomes" id="UP000663888">
    <property type="component" value="Unassembled WGS sequence"/>
</dbReference>
<proteinExistence type="predicted"/>
<dbReference type="EMBL" id="CAJMWX010001227">
    <property type="protein sequence ID" value="CAE6475877.1"/>
    <property type="molecule type" value="Genomic_DNA"/>
</dbReference>
<gene>
    <name evidence="1" type="ORF">RDB_LOCUS116074</name>
</gene>
<dbReference type="AlphaFoldDB" id="A0A8H3C607"/>
<reference evidence="1" key="1">
    <citation type="submission" date="2021-01" db="EMBL/GenBank/DDBJ databases">
        <authorList>
            <person name="Kaushik A."/>
        </authorList>
    </citation>
    <scope>NUCLEOTIDE SEQUENCE</scope>
    <source>
        <strain evidence="1">AG4-R118</strain>
    </source>
</reference>
<evidence type="ECO:0000313" key="1">
    <source>
        <dbReference type="EMBL" id="CAE6475877.1"/>
    </source>
</evidence>
<organism evidence="1 2">
    <name type="scientific">Rhizoctonia solani</name>
    <dbReference type="NCBI Taxonomy" id="456999"/>
    <lineage>
        <taxon>Eukaryota</taxon>
        <taxon>Fungi</taxon>
        <taxon>Dikarya</taxon>
        <taxon>Basidiomycota</taxon>
        <taxon>Agaricomycotina</taxon>
        <taxon>Agaricomycetes</taxon>
        <taxon>Cantharellales</taxon>
        <taxon>Ceratobasidiaceae</taxon>
        <taxon>Rhizoctonia</taxon>
    </lineage>
</organism>
<name>A0A8H3C607_9AGAM</name>
<evidence type="ECO:0000313" key="2">
    <source>
        <dbReference type="Proteomes" id="UP000663888"/>
    </source>
</evidence>
<dbReference type="SUPFAM" id="SSF52047">
    <property type="entry name" value="RNI-like"/>
    <property type="match status" value="1"/>
</dbReference>
<dbReference type="InterPro" id="IPR032675">
    <property type="entry name" value="LRR_dom_sf"/>
</dbReference>
<comment type="caution">
    <text evidence="1">The sequence shown here is derived from an EMBL/GenBank/DDBJ whole genome shotgun (WGS) entry which is preliminary data.</text>
</comment>
<protein>
    <submittedName>
        <fullName evidence="1">Uncharacterized protein</fullName>
    </submittedName>
</protein>
<dbReference type="Gene3D" id="3.80.10.10">
    <property type="entry name" value="Ribonuclease Inhibitor"/>
    <property type="match status" value="1"/>
</dbReference>
<accession>A0A8H3C607</accession>